<reference evidence="2 3" key="1">
    <citation type="submission" date="2019-10" db="EMBL/GenBank/DDBJ databases">
        <authorList>
            <person name="Palmer J.M."/>
        </authorList>
    </citation>
    <scope>NUCLEOTIDE SEQUENCE [LARGE SCALE GENOMIC DNA]</scope>
    <source>
        <strain evidence="2 3">TWF696</strain>
    </source>
</reference>
<dbReference type="PANTHER" id="PTHR40265">
    <property type="entry name" value="BLL2707 PROTEIN"/>
    <property type="match status" value="1"/>
</dbReference>
<name>A0AAV9V2T8_9PEZI</name>
<keyword evidence="3" id="KW-1185">Reference proteome</keyword>
<dbReference type="Proteomes" id="UP001375240">
    <property type="component" value="Unassembled WGS sequence"/>
</dbReference>
<protein>
    <recommendedName>
        <fullName evidence="1">Glyoxalase-like domain-containing protein</fullName>
    </recommendedName>
</protein>
<evidence type="ECO:0000313" key="2">
    <source>
        <dbReference type="EMBL" id="KAK6353064.1"/>
    </source>
</evidence>
<comment type="caution">
    <text evidence="2">The sequence shown here is derived from an EMBL/GenBank/DDBJ whole genome shotgun (WGS) entry which is preliminary data.</text>
</comment>
<dbReference type="Gene3D" id="3.10.180.10">
    <property type="entry name" value="2,3-Dihydroxybiphenyl 1,2-Dioxygenase, domain 1"/>
    <property type="match status" value="1"/>
</dbReference>
<accession>A0AAV9V2T8</accession>
<evidence type="ECO:0000313" key="3">
    <source>
        <dbReference type="Proteomes" id="UP001375240"/>
    </source>
</evidence>
<organism evidence="2 3">
    <name type="scientific">Orbilia brochopaga</name>
    <dbReference type="NCBI Taxonomy" id="3140254"/>
    <lineage>
        <taxon>Eukaryota</taxon>
        <taxon>Fungi</taxon>
        <taxon>Dikarya</taxon>
        <taxon>Ascomycota</taxon>
        <taxon>Pezizomycotina</taxon>
        <taxon>Orbiliomycetes</taxon>
        <taxon>Orbiliales</taxon>
        <taxon>Orbiliaceae</taxon>
        <taxon>Orbilia</taxon>
    </lineage>
</organism>
<gene>
    <name evidence="2" type="ORF">TWF696_005054</name>
</gene>
<evidence type="ECO:0000259" key="1">
    <source>
        <dbReference type="Pfam" id="PF13468"/>
    </source>
</evidence>
<dbReference type="EMBL" id="JAVHNQ010000003">
    <property type="protein sequence ID" value="KAK6353064.1"/>
    <property type="molecule type" value="Genomic_DNA"/>
</dbReference>
<dbReference type="AlphaFoldDB" id="A0AAV9V2T8"/>
<feature type="domain" description="Glyoxalase-like" evidence="1">
    <location>
        <begin position="26"/>
        <end position="215"/>
    </location>
</feature>
<dbReference type="PANTHER" id="PTHR40265:SF1">
    <property type="entry name" value="GLYOXALASE-LIKE DOMAIN-CONTAINING PROTEIN"/>
    <property type="match status" value="1"/>
</dbReference>
<sequence length="301" mass="33022">MTQRSSSEIPTFHQIDMAAHEVPAALDHVIVLLPHRELRDPPKWLTDSFTITNGGRHADGKTENKLIVFQDGSYIELIAFIDDLPENRSGHWWGTRPPGIIDWAFTTNLNYSTHQVIISTLLADIQSKIPNPSSRNGWLSYATPQTGGRTRPDGTKLEWAVTFPTCTVINGTEEIRPVNLPFFCHDITTREKRVEGTTNHPCGATGIRELRILVDGSCLDAYSSYAGAVLTAEPENTADGGKKLAVGTPNGTGSSVIFMPATTDAEKMQVNEHQFALKELVFNFKSGDGADAITFSYPPAQ</sequence>
<dbReference type="InterPro" id="IPR029068">
    <property type="entry name" value="Glyas_Bleomycin-R_OHBP_Dase"/>
</dbReference>
<proteinExistence type="predicted"/>
<dbReference type="Pfam" id="PF13468">
    <property type="entry name" value="Glyoxalase_3"/>
    <property type="match status" value="1"/>
</dbReference>
<dbReference type="InterPro" id="IPR025870">
    <property type="entry name" value="Glyoxalase-like_dom"/>
</dbReference>